<reference evidence="2 3" key="1">
    <citation type="journal article" date="2015" name="Int. J. Syst. Evol. Microbiol.">
        <title>Chryseobacterium sediminis sp. nov., isolated from a river sediment.</title>
        <authorList>
            <person name="Kampfer P."/>
            <person name="Busse H.J."/>
            <person name="McInroy J.A."/>
            <person name="Glaeser S.P."/>
        </authorList>
    </citation>
    <scope>NUCLEOTIDE SEQUENCE [LARGE SCALE GENOMIC DNA]</scope>
    <source>
        <strain evidence="2 3">IMT-174</strain>
    </source>
</reference>
<dbReference type="Gene3D" id="3.40.50.300">
    <property type="entry name" value="P-loop containing nucleotide triphosphate hydrolases"/>
    <property type="match status" value="2"/>
</dbReference>
<dbReference type="OrthoDB" id="9806951at2"/>
<feature type="domain" description="Helicase HerA central" evidence="1">
    <location>
        <begin position="143"/>
        <end position="332"/>
    </location>
</feature>
<keyword evidence="2" id="KW-0547">Nucleotide-binding</keyword>
<accession>A0A5B2U9A8</accession>
<protein>
    <submittedName>
        <fullName evidence="2">ATP-binding protein</fullName>
    </submittedName>
</protein>
<gene>
    <name evidence="2" type="ORF">FW780_01730</name>
</gene>
<evidence type="ECO:0000259" key="1">
    <source>
        <dbReference type="Pfam" id="PF01935"/>
    </source>
</evidence>
<dbReference type="SUPFAM" id="SSF52540">
    <property type="entry name" value="P-loop containing nucleoside triphosphate hydrolases"/>
    <property type="match status" value="1"/>
</dbReference>
<name>A0A5B2U9A8_9FLAO</name>
<dbReference type="GO" id="GO:0005524">
    <property type="term" value="F:ATP binding"/>
    <property type="evidence" value="ECO:0007669"/>
    <property type="project" value="UniProtKB-KW"/>
</dbReference>
<dbReference type="InterPro" id="IPR027417">
    <property type="entry name" value="P-loop_NTPase"/>
</dbReference>
<proteinExistence type="predicted"/>
<dbReference type="AlphaFoldDB" id="A0A5B2U9A8"/>
<dbReference type="Pfam" id="PF01935">
    <property type="entry name" value="DUF87"/>
    <property type="match status" value="1"/>
</dbReference>
<dbReference type="InterPro" id="IPR002789">
    <property type="entry name" value="HerA_central"/>
</dbReference>
<dbReference type="Proteomes" id="UP000323082">
    <property type="component" value="Unassembled WGS sequence"/>
</dbReference>
<dbReference type="PANTHER" id="PTHR42957">
    <property type="entry name" value="HELICASE MJ1565-RELATED"/>
    <property type="match status" value="1"/>
</dbReference>
<dbReference type="CDD" id="cd01127">
    <property type="entry name" value="TrwB_TraG_TraD_VirD4"/>
    <property type="match status" value="1"/>
</dbReference>
<dbReference type="PANTHER" id="PTHR42957:SF1">
    <property type="entry name" value="HELICASE MJ1565-RELATED"/>
    <property type="match status" value="1"/>
</dbReference>
<evidence type="ECO:0000313" key="3">
    <source>
        <dbReference type="Proteomes" id="UP000323082"/>
    </source>
</evidence>
<dbReference type="EMBL" id="VUNZ01000001">
    <property type="protein sequence ID" value="KAA2222947.1"/>
    <property type="molecule type" value="Genomic_DNA"/>
</dbReference>
<organism evidence="2 3">
    <name type="scientific">Chryseobacterium sediminis</name>
    <dbReference type="NCBI Taxonomy" id="1679494"/>
    <lineage>
        <taxon>Bacteria</taxon>
        <taxon>Pseudomonadati</taxon>
        <taxon>Bacteroidota</taxon>
        <taxon>Flavobacteriia</taxon>
        <taxon>Flavobacteriales</taxon>
        <taxon>Weeksellaceae</taxon>
        <taxon>Chryseobacterium group</taxon>
        <taxon>Chryseobacterium</taxon>
    </lineage>
</organism>
<keyword evidence="2" id="KW-0067">ATP-binding</keyword>
<dbReference type="InterPro" id="IPR008571">
    <property type="entry name" value="HerA-like"/>
</dbReference>
<sequence length="614" mass="72130">MEKDLQKDSIFRVGKVVSVEGRTIKIEVDKSKNSSHLLYNGEIIRNISVNSYIKITKGFNRIIGKVDGEYIYEDSNFTDKNYTNEKKKIKRILIVKLLGFFTKRGFERGIKELPLINNECFLLDKKEFQDVHQFVGKTDLPLNIGTLTHEPNQNVEIGINELFASHIGIFGNTGSGKSYTLAKVYYELFMKFKHEEKFKKNAKFLLFDFNGEYESKYSIIEEKKIYNLSTRTIRKKDKLIFYESDLLDKDLFSIIANATEKTQKPFVARTLEFYKKIFHSEDALEYFQNILRKRVKDVYKMADKVKAELLLDYFREILPPLYDDDNIEVDLASDVDFNNKLSEFMFDRTYLRSHPERIEETLLYQQVNQYEFSKDFISRIIHFLYLQLIHDIFSNRAANEHISPVINKLKSFYKDIDAVIKVVDDLDEEDFWDDNFFCVINLHKTNTHIKKMIPLLVSQKLYSEHKKYNRKKEKSLNIIVDEAHNILSFISERESETWKDYRLETFEEIIKEGRKFGVFMTIASQRPSDISATIISQLHNFILHRLINNNDIIAVERTVSYLDKVSFESLPILPTGTCIIAGQCLQIPIMVDISSIDKANEPDNKTIRLIENWI</sequence>
<evidence type="ECO:0000313" key="2">
    <source>
        <dbReference type="EMBL" id="KAA2222947.1"/>
    </source>
</evidence>
<comment type="caution">
    <text evidence="2">The sequence shown here is derived from an EMBL/GenBank/DDBJ whole genome shotgun (WGS) entry which is preliminary data.</text>
</comment>
<dbReference type="RefSeq" id="WP_149831915.1">
    <property type="nucleotide sequence ID" value="NZ_VUNZ01000001.1"/>
</dbReference>